<gene>
    <name evidence="1" type="ORF">CWR48_14095</name>
</gene>
<evidence type="ECO:0000313" key="1">
    <source>
        <dbReference type="EMBL" id="RDW17324.1"/>
    </source>
</evidence>
<organism evidence="1 2">
    <name type="scientific">Oceanobacillus arenosus</name>
    <dbReference type="NCBI Taxonomy" id="1229153"/>
    <lineage>
        <taxon>Bacteria</taxon>
        <taxon>Bacillati</taxon>
        <taxon>Bacillota</taxon>
        <taxon>Bacilli</taxon>
        <taxon>Bacillales</taxon>
        <taxon>Bacillaceae</taxon>
        <taxon>Oceanobacillus</taxon>
    </lineage>
</organism>
<dbReference type="OrthoDB" id="2602945at2"/>
<dbReference type="RefSeq" id="WP_115773902.1">
    <property type="nucleotide sequence ID" value="NZ_PIOC01000020.1"/>
</dbReference>
<keyword evidence="2" id="KW-1185">Reference proteome</keyword>
<dbReference type="Pfam" id="PF17277">
    <property type="entry name" value="DUF5342"/>
    <property type="match status" value="1"/>
</dbReference>
<dbReference type="InterPro" id="IPR017263">
    <property type="entry name" value="UCP037692"/>
</dbReference>
<proteinExistence type="predicted"/>
<name>A0A3D8PMW8_9BACI</name>
<dbReference type="EMBL" id="PIOC01000020">
    <property type="protein sequence ID" value="RDW17324.1"/>
    <property type="molecule type" value="Genomic_DNA"/>
</dbReference>
<comment type="caution">
    <text evidence="1">The sequence shown here is derived from an EMBL/GenBank/DDBJ whole genome shotgun (WGS) entry which is preliminary data.</text>
</comment>
<reference evidence="2" key="1">
    <citation type="submission" date="2017-11" db="EMBL/GenBank/DDBJ databases">
        <authorList>
            <person name="Zhu W."/>
        </authorList>
    </citation>
    <scope>NUCLEOTIDE SEQUENCE [LARGE SCALE GENOMIC DNA]</scope>
    <source>
        <strain evidence="2">CAU 1183</strain>
    </source>
</reference>
<evidence type="ECO:0000313" key="2">
    <source>
        <dbReference type="Proteomes" id="UP000257143"/>
    </source>
</evidence>
<protein>
    <submittedName>
        <fullName evidence="1">Uncharacterized protein</fullName>
    </submittedName>
</protein>
<accession>A0A3D8PMW8</accession>
<dbReference type="AlphaFoldDB" id="A0A3D8PMW8"/>
<sequence>MFENFEVKALFEDQIHERHQFELNFEGDLYQGVFHEGEIKWFHPQPDKELAEEELRAVESEVHKLMGEHLE</sequence>
<dbReference type="Proteomes" id="UP000257143">
    <property type="component" value="Unassembled WGS sequence"/>
</dbReference>